<keyword evidence="1" id="KW-0472">Membrane</keyword>
<feature type="transmembrane region" description="Helical" evidence="1">
    <location>
        <begin position="103"/>
        <end position="128"/>
    </location>
</feature>
<accession>A0A4Q9GR22</accession>
<feature type="transmembrane region" description="Helical" evidence="1">
    <location>
        <begin position="69"/>
        <end position="91"/>
    </location>
</feature>
<keyword evidence="1" id="KW-1133">Transmembrane helix</keyword>
<evidence type="ECO:0000256" key="1">
    <source>
        <dbReference type="SAM" id="Phobius"/>
    </source>
</evidence>
<evidence type="ECO:0000313" key="3">
    <source>
        <dbReference type="Proteomes" id="UP000294194"/>
    </source>
</evidence>
<dbReference type="AlphaFoldDB" id="A0A4Q9GR22"/>
<feature type="transmembrane region" description="Helical" evidence="1">
    <location>
        <begin position="179"/>
        <end position="201"/>
    </location>
</feature>
<dbReference type="Proteomes" id="UP000294194">
    <property type="component" value="Unassembled WGS sequence"/>
</dbReference>
<feature type="transmembrane region" description="Helical" evidence="1">
    <location>
        <begin position="36"/>
        <end position="57"/>
    </location>
</feature>
<name>A0A4Q9GR22_9MICO</name>
<dbReference type="RefSeq" id="WP_130981477.1">
    <property type="nucleotide sequence ID" value="NZ_SISG01000001.1"/>
</dbReference>
<gene>
    <name evidence="2" type="ORF">EYE40_08125</name>
</gene>
<protein>
    <submittedName>
        <fullName evidence="2">Uncharacterized protein</fullName>
    </submittedName>
</protein>
<dbReference type="EMBL" id="SISG01000001">
    <property type="protein sequence ID" value="TBN57366.1"/>
    <property type="molecule type" value="Genomic_DNA"/>
</dbReference>
<keyword evidence="1" id="KW-0812">Transmembrane</keyword>
<feature type="transmembrane region" description="Helical" evidence="1">
    <location>
        <begin position="148"/>
        <end position="167"/>
    </location>
</feature>
<organism evidence="2 3">
    <name type="scientific">Glaciihabitans arcticus</name>
    <dbReference type="NCBI Taxonomy" id="2668039"/>
    <lineage>
        <taxon>Bacteria</taxon>
        <taxon>Bacillati</taxon>
        <taxon>Actinomycetota</taxon>
        <taxon>Actinomycetes</taxon>
        <taxon>Micrococcales</taxon>
        <taxon>Microbacteriaceae</taxon>
        <taxon>Glaciihabitans</taxon>
    </lineage>
</organism>
<sequence length="205" mass="20919">MSDVTPEPVAAPEPEPAPGYVAAPVPGVLLGPRSPLLMGAIGVVLVIAGVANCLLFNMSPGGPVEGVLAYGSGFSWLLTGLALGIVGIVLSRRGNAAMVGRPGIDGLSITSVSLAGAAVVVWAILGGFHFLQRVLTGVEYRYMEDVNGAFFAGIPWMLAIIFGAISFREGRSTSNLLSLIGIGVGILLLIPTLASGVIYGLHLSP</sequence>
<keyword evidence="3" id="KW-1185">Reference proteome</keyword>
<reference evidence="3" key="1">
    <citation type="submission" date="2019-02" db="EMBL/GenBank/DDBJ databases">
        <title>Glaciihabitans arcticus sp. nov., a psychrotolerant bacterium isolated from polar soil.</title>
        <authorList>
            <person name="Dahal R.H."/>
        </authorList>
    </citation>
    <scope>NUCLEOTIDE SEQUENCE [LARGE SCALE GENOMIC DNA]</scope>
    <source>
        <strain evidence="3">RP-3-7</strain>
    </source>
</reference>
<proteinExistence type="predicted"/>
<evidence type="ECO:0000313" key="2">
    <source>
        <dbReference type="EMBL" id="TBN57366.1"/>
    </source>
</evidence>
<comment type="caution">
    <text evidence="2">The sequence shown here is derived from an EMBL/GenBank/DDBJ whole genome shotgun (WGS) entry which is preliminary data.</text>
</comment>